<evidence type="ECO:0000259" key="2">
    <source>
        <dbReference type="PROSITE" id="PS50006"/>
    </source>
</evidence>
<dbReference type="InterPro" id="IPR000253">
    <property type="entry name" value="FHA_dom"/>
</dbReference>
<evidence type="ECO:0000313" key="3">
    <source>
        <dbReference type="EMBL" id="KAF1913046.1"/>
    </source>
</evidence>
<reference evidence="3" key="1">
    <citation type="journal article" date="2020" name="Stud. Mycol.">
        <title>101 Dothideomycetes genomes: a test case for predicting lifestyles and emergence of pathogens.</title>
        <authorList>
            <person name="Haridas S."/>
            <person name="Albert R."/>
            <person name="Binder M."/>
            <person name="Bloem J."/>
            <person name="Labutti K."/>
            <person name="Salamov A."/>
            <person name="Andreopoulos B."/>
            <person name="Baker S."/>
            <person name="Barry K."/>
            <person name="Bills G."/>
            <person name="Bluhm B."/>
            <person name="Cannon C."/>
            <person name="Castanera R."/>
            <person name="Culley D."/>
            <person name="Daum C."/>
            <person name="Ezra D."/>
            <person name="Gonzalez J."/>
            <person name="Henrissat B."/>
            <person name="Kuo A."/>
            <person name="Liang C."/>
            <person name="Lipzen A."/>
            <person name="Lutzoni F."/>
            <person name="Magnuson J."/>
            <person name="Mondo S."/>
            <person name="Nolan M."/>
            <person name="Ohm R."/>
            <person name="Pangilinan J."/>
            <person name="Park H.-J."/>
            <person name="Ramirez L."/>
            <person name="Alfaro M."/>
            <person name="Sun H."/>
            <person name="Tritt A."/>
            <person name="Yoshinaga Y."/>
            <person name="Zwiers L.-H."/>
            <person name="Turgeon B."/>
            <person name="Goodwin S."/>
            <person name="Spatafora J."/>
            <person name="Crous P."/>
            <person name="Grigoriev I."/>
        </authorList>
    </citation>
    <scope>NUCLEOTIDE SEQUENCE</scope>
    <source>
        <strain evidence="3">HMLAC05119</strain>
    </source>
</reference>
<accession>A0A6A5QE24</accession>
<gene>
    <name evidence="3" type="ORF">BDU57DRAFT_457488</name>
</gene>
<organism evidence="3 4">
    <name type="scientific">Ampelomyces quisqualis</name>
    <name type="common">Powdery mildew agent</name>
    <dbReference type="NCBI Taxonomy" id="50730"/>
    <lineage>
        <taxon>Eukaryota</taxon>
        <taxon>Fungi</taxon>
        <taxon>Dikarya</taxon>
        <taxon>Ascomycota</taxon>
        <taxon>Pezizomycotina</taxon>
        <taxon>Dothideomycetes</taxon>
        <taxon>Pleosporomycetidae</taxon>
        <taxon>Pleosporales</taxon>
        <taxon>Pleosporineae</taxon>
        <taxon>Phaeosphaeriaceae</taxon>
        <taxon>Ampelomyces</taxon>
    </lineage>
</organism>
<dbReference type="PROSITE" id="PS50006">
    <property type="entry name" value="FHA_DOMAIN"/>
    <property type="match status" value="1"/>
</dbReference>
<proteinExistence type="predicted"/>
<dbReference type="Proteomes" id="UP000800096">
    <property type="component" value="Unassembled WGS sequence"/>
</dbReference>
<evidence type="ECO:0000256" key="1">
    <source>
        <dbReference type="SAM" id="MobiDB-lite"/>
    </source>
</evidence>
<keyword evidence="4" id="KW-1185">Reference proteome</keyword>
<feature type="compositionally biased region" description="Polar residues" evidence="1">
    <location>
        <begin position="445"/>
        <end position="456"/>
    </location>
</feature>
<dbReference type="InterPro" id="IPR008984">
    <property type="entry name" value="SMAD_FHA_dom_sf"/>
</dbReference>
<feature type="compositionally biased region" description="Low complexity" evidence="1">
    <location>
        <begin position="374"/>
        <end position="384"/>
    </location>
</feature>
<feature type="compositionally biased region" description="Polar residues" evidence="1">
    <location>
        <begin position="1"/>
        <end position="15"/>
    </location>
</feature>
<feature type="region of interest" description="Disordered" evidence="1">
    <location>
        <begin position="369"/>
        <end position="398"/>
    </location>
</feature>
<protein>
    <recommendedName>
        <fullName evidence="2">FHA domain-containing protein</fullName>
    </recommendedName>
</protein>
<feature type="region of interest" description="Disordered" evidence="1">
    <location>
        <begin position="437"/>
        <end position="457"/>
    </location>
</feature>
<feature type="domain" description="FHA" evidence="2">
    <location>
        <begin position="123"/>
        <end position="176"/>
    </location>
</feature>
<dbReference type="CDD" id="cd22699">
    <property type="entry name" value="FHA_PLM2-like"/>
    <property type="match status" value="1"/>
</dbReference>
<evidence type="ECO:0000313" key="4">
    <source>
        <dbReference type="Proteomes" id="UP000800096"/>
    </source>
</evidence>
<dbReference type="OrthoDB" id="5348546at2759"/>
<dbReference type="SUPFAM" id="SSF49879">
    <property type="entry name" value="SMAD/FHA domain"/>
    <property type="match status" value="1"/>
</dbReference>
<feature type="region of interest" description="Disordered" evidence="1">
    <location>
        <begin position="288"/>
        <end position="320"/>
    </location>
</feature>
<feature type="region of interest" description="Disordered" evidence="1">
    <location>
        <begin position="1"/>
        <end position="68"/>
    </location>
</feature>
<dbReference type="EMBL" id="ML979139">
    <property type="protein sequence ID" value="KAF1913046.1"/>
    <property type="molecule type" value="Genomic_DNA"/>
</dbReference>
<name>A0A6A5QE24_AMPQU</name>
<dbReference type="AlphaFoldDB" id="A0A6A5QE24"/>
<feature type="region of interest" description="Disordered" evidence="1">
    <location>
        <begin position="223"/>
        <end position="256"/>
    </location>
</feature>
<sequence>MDKSPSHVTHQSLVESTEAPADSTSKPCLLPAFGDETTFSSSPFPRPSSKRKFDDDSPTFPKQVLKYFPTPVPSVPTSSTGILPSSSPRHEPAAMQRTVSALSERTPLGAVPTVELPFNGEIVRMGRSSNTSDYQLSTNRLISRVHVQAAYHAPTATYPQGNIEVECLGWNGAKIHCRGQVFELSKGDIYSSENPEMEIMLDVQDTRVMIAWPTIPTPKLSWESEEEDMPTPTRRRFKQSFDSSPPVVPRSPVSQSPIRQPVLASMAHAPQAVPVHVFEDADANEEVSKAETPEAAEQTFIRPAIPRLGSSQEAEAHDVKSSMSSVLSSFAEDDFSDADEENDPVVHSFGPYGQNILNGLASFSTATPIQSNTPRLRAPLLSPSPRRPAADPSRFKESPIKNHVINQLAFSRIHSQPLSAIHSNLPAELKACITNNTEKKDSDENQASTPNPQLSRQDLKRILDETPCVGEIPRAGKDAAGQPLENEFYYVPEMDSNQMRRETITAGTRSTGLRSVRKTHKQYYWKKPRV</sequence>